<dbReference type="AlphaFoldDB" id="A0A5B7K8A9"/>
<name>A0A5B7K8A9_PORTR</name>
<evidence type="ECO:0000313" key="2">
    <source>
        <dbReference type="Proteomes" id="UP000324222"/>
    </source>
</evidence>
<comment type="caution">
    <text evidence="1">The sequence shown here is derived from an EMBL/GenBank/DDBJ whole genome shotgun (WGS) entry which is preliminary data.</text>
</comment>
<proteinExistence type="predicted"/>
<organism evidence="1 2">
    <name type="scientific">Portunus trituberculatus</name>
    <name type="common">Swimming crab</name>
    <name type="synonym">Neptunus trituberculatus</name>
    <dbReference type="NCBI Taxonomy" id="210409"/>
    <lineage>
        <taxon>Eukaryota</taxon>
        <taxon>Metazoa</taxon>
        <taxon>Ecdysozoa</taxon>
        <taxon>Arthropoda</taxon>
        <taxon>Crustacea</taxon>
        <taxon>Multicrustacea</taxon>
        <taxon>Malacostraca</taxon>
        <taxon>Eumalacostraca</taxon>
        <taxon>Eucarida</taxon>
        <taxon>Decapoda</taxon>
        <taxon>Pleocyemata</taxon>
        <taxon>Brachyura</taxon>
        <taxon>Eubrachyura</taxon>
        <taxon>Portunoidea</taxon>
        <taxon>Portunidae</taxon>
        <taxon>Portuninae</taxon>
        <taxon>Portunus</taxon>
    </lineage>
</organism>
<dbReference type="EMBL" id="VSRR010143051">
    <property type="protein sequence ID" value="MPD04833.1"/>
    <property type="molecule type" value="Genomic_DNA"/>
</dbReference>
<accession>A0A5B7K8A9</accession>
<sequence>MCRTRSWTPFSSTTMIWCCLAFAAT</sequence>
<reference evidence="1 2" key="1">
    <citation type="submission" date="2019-05" db="EMBL/GenBank/DDBJ databases">
        <title>Another draft genome of Portunus trituberculatus and its Hox gene families provides insights of decapod evolution.</title>
        <authorList>
            <person name="Jeong J.-H."/>
            <person name="Song I."/>
            <person name="Kim S."/>
            <person name="Choi T."/>
            <person name="Kim D."/>
            <person name="Ryu S."/>
            <person name="Kim W."/>
        </authorList>
    </citation>
    <scope>NUCLEOTIDE SEQUENCE [LARGE SCALE GENOMIC DNA]</scope>
    <source>
        <tissue evidence="1">Muscle</tissue>
    </source>
</reference>
<protein>
    <submittedName>
        <fullName evidence="1">Uncharacterized protein</fullName>
    </submittedName>
</protein>
<gene>
    <name evidence="1" type="ORF">E2C01_100544</name>
</gene>
<dbReference type="Proteomes" id="UP000324222">
    <property type="component" value="Unassembled WGS sequence"/>
</dbReference>
<evidence type="ECO:0000313" key="1">
    <source>
        <dbReference type="EMBL" id="MPD04833.1"/>
    </source>
</evidence>
<keyword evidence="2" id="KW-1185">Reference proteome</keyword>